<evidence type="ECO:0000256" key="7">
    <source>
        <dbReference type="ARBA" id="ARBA00022840"/>
    </source>
</evidence>
<dbReference type="GO" id="GO:0046316">
    <property type="term" value="F:gluconokinase activity"/>
    <property type="evidence" value="ECO:0007669"/>
    <property type="project" value="UniProtKB-EC"/>
</dbReference>
<dbReference type="PANTHER" id="PTHR43442:SF3">
    <property type="entry name" value="GLUCONOKINASE-RELATED"/>
    <property type="match status" value="1"/>
</dbReference>
<evidence type="ECO:0000313" key="12">
    <source>
        <dbReference type="Proteomes" id="UP001149009"/>
    </source>
</evidence>
<name>A0A9X2X560_9HYPH</name>
<evidence type="ECO:0000256" key="1">
    <source>
        <dbReference type="ARBA" id="ARBA00004761"/>
    </source>
</evidence>
<dbReference type="GO" id="GO:0005524">
    <property type="term" value="F:ATP binding"/>
    <property type="evidence" value="ECO:0007669"/>
    <property type="project" value="UniProtKB-KW"/>
</dbReference>
<dbReference type="GO" id="GO:0005737">
    <property type="term" value="C:cytoplasm"/>
    <property type="evidence" value="ECO:0007669"/>
    <property type="project" value="TreeGrafter"/>
</dbReference>
<dbReference type="CDD" id="cd02021">
    <property type="entry name" value="GntK"/>
    <property type="match status" value="1"/>
</dbReference>
<dbReference type="InterPro" id="IPR006001">
    <property type="entry name" value="Therm_gnt_kin"/>
</dbReference>
<evidence type="ECO:0000256" key="10">
    <source>
        <dbReference type="RuleBase" id="RU363066"/>
    </source>
</evidence>
<dbReference type="EMBL" id="JAODNV010000003">
    <property type="protein sequence ID" value="MCT8988930.1"/>
    <property type="molecule type" value="Genomic_DNA"/>
</dbReference>
<evidence type="ECO:0000256" key="4">
    <source>
        <dbReference type="ARBA" id="ARBA00022679"/>
    </source>
</evidence>
<gene>
    <name evidence="11" type="ORF">NYR54_01285</name>
</gene>
<keyword evidence="8" id="KW-0311">Gluconate utilization</keyword>
<comment type="pathway">
    <text evidence="1">Carbohydrate acid metabolism.</text>
</comment>
<evidence type="ECO:0000256" key="3">
    <source>
        <dbReference type="ARBA" id="ARBA00012054"/>
    </source>
</evidence>
<accession>A0A9X2X560</accession>
<dbReference type="PANTHER" id="PTHR43442">
    <property type="entry name" value="GLUCONOKINASE-RELATED"/>
    <property type="match status" value="1"/>
</dbReference>
<dbReference type="Proteomes" id="UP001149009">
    <property type="component" value="Unassembled WGS sequence"/>
</dbReference>
<protein>
    <recommendedName>
        <fullName evidence="3 10">Gluconokinase</fullName>
        <ecNumber evidence="3 10">2.7.1.12</ecNumber>
    </recommendedName>
</protein>
<sequence length="194" mass="21971">MTESSDELPEEEHVTERCRNAIVMGVSGVGKTTVAERLVEAFGGHFLEGDRFHPERNIRAMSSGIPLTDEHRWEWLARIAEAVTALNAESSAPAFIACSALKRRYRDFLRERMGAFALIFLDGEREVIRSRLAVRKGHFMPATLLDSQFDTLEPPDLLQEKPICRIDVAPSVEQVVREAIPFCRRHLIGISERE</sequence>
<organism evidence="11 12">
    <name type="scientific">Chelativorans petroleitrophicus</name>
    <dbReference type="NCBI Taxonomy" id="2975484"/>
    <lineage>
        <taxon>Bacteria</taxon>
        <taxon>Pseudomonadati</taxon>
        <taxon>Pseudomonadota</taxon>
        <taxon>Alphaproteobacteria</taxon>
        <taxon>Hyphomicrobiales</taxon>
        <taxon>Phyllobacteriaceae</taxon>
        <taxon>Chelativorans</taxon>
    </lineage>
</organism>
<dbReference type="Pfam" id="PF13671">
    <property type="entry name" value="AAA_33"/>
    <property type="match status" value="1"/>
</dbReference>
<proteinExistence type="inferred from homology"/>
<dbReference type="FunFam" id="3.40.50.300:FF:000522">
    <property type="entry name" value="Gluconokinase"/>
    <property type="match status" value="1"/>
</dbReference>
<keyword evidence="12" id="KW-1185">Reference proteome</keyword>
<keyword evidence="5 10" id="KW-0547">Nucleotide-binding</keyword>
<evidence type="ECO:0000256" key="6">
    <source>
        <dbReference type="ARBA" id="ARBA00022777"/>
    </source>
</evidence>
<evidence type="ECO:0000256" key="2">
    <source>
        <dbReference type="ARBA" id="ARBA00008420"/>
    </source>
</evidence>
<comment type="similarity">
    <text evidence="2 10">Belongs to the gluconokinase GntK/GntV family.</text>
</comment>
<dbReference type="RefSeq" id="WP_261513587.1">
    <property type="nucleotide sequence ID" value="NZ_JAODNV010000003.1"/>
</dbReference>
<dbReference type="InterPro" id="IPR027417">
    <property type="entry name" value="P-loop_NTPase"/>
</dbReference>
<dbReference type="EC" id="2.7.1.12" evidence="3 10"/>
<evidence type="ECO:0000313" key="11">
    <source>
        <dbReference type="EMBL" id="MCT8988930.1"/>
    </source>
</evidence>
<reference evidence="11" key="1">
    <citation type="submission" date="2022-08" db="EMBL/GenBank/DDBJ databases">
        <title>Chelativorans sichuanense sp. nov., a paraffin oil-degrading bacterium isolated from a mixture of oil-based drill cuttings and paddy soil.</title>
        <authorList>
            <person name="Yu J."/>
            <person name="Liu H."/>
            <person name="Chen Q."/>
        </authorList>
    </citation>
    <scope>NUCLEOTIDE SEQUENCE</scope>
    <source>
        <strain evidence="11">SCAU 2101</strain>
    </source>
</reference>
<comment type="catalytic activity">
    <reaction evidence="9 10">
        <text>D-gluconate + ATP = 6-phospho-D-gluconate + ADP + H(+)</text>
        <dbReference type="Rhea" id="RHEA:19433"/>
        <dbReference type="ChEBI" id="CHEBI:15378"/>
        <dbReference type="ChEBI" id="CHEBI:18391"/>
        <dbReference type="ChEBI" id="CHEBI:30616"/>
        <dbReference type="ChEBI" id="CHEBI:58759"/>
        <dbReference type="ChEBI" id="CHEBI:456216"/>
        <dbReference type="EC" id="2.7.1.12"/>
    </reaction>
</comment>
<dbReference type="SUPFAM" id="SSF52540">
    <property type="entry name" value="P-loop containing nucleoside triphosphate hydrolases"/>
    <property type="match status" value="1"/>
</dbReference>
<keyword evidence="6 10" id="KW-0418">Kinase</keyword>
<evidence type="ECO:0000256" key="5">
    <source>
        <dbReference type="ARBA" id="ARBA00022741"/>
    </source>
</evidence>
<evidence type="ECO:0000256" key="8">
    <source>
        <dbReference type="ARBA" id="ARBA00023064"/>
    </source>
</evidence>
<dbReference type="Gene3D" id="3.40.50.300">
    <property type="entry name" value="P-loop containing nucleotide triphosphate hydrolases"/>
    <property type="match status" value="1"/>
</dbReference>
<dbReference type="NCBIfam" id="TIGR01313">
    <property type="entry name" value="therm_gnt_kin"/>
    <property type="match status" value="1"/>
</dbReference>
<dbReference type="AlphaFoldDB" id="A0A9X2X560"/>
<keyword evidence="4 10" id="KW-0808">Transferase</keyword>
<keyword evidence="7 10" id="KW-0067">ATP-binding</keyword>
<dbReference type="GO" id="GO:0019521">
    <property type="term" value="P:D-gluconate metabolic process"/>
    <property type="evidence" value="ECO:0007669"/>
    <property type="project" value="UniProtKB-KW"/>
</dbReference>
<evidence type="ECO:0000256" key="9">
    <source>
        <dbReference type="ARBA" id="ARBA00048090"/>
    </source>
</evidence>
<comment type="caution">
    <text evidence="11">The sequence shown here is derived from an EMBL/GenBank/DDBJ whole genome shotgun (WGS) entry which is preliminary data.</text>
</comment>